<keyword evidence="1" id="KW-1185">Reference proteome</keyword>
<accession>A0A6P3YB29</accession>
<name>A0A6P3YB29_DINQU</name>
<organism evidence="1 2">
    <name type="scientific">Dinoponera quadriceps</name>
    <name type="common">South American ant</name>
    <dbReference type="NCBI Taxonomy" id="609295"/>
    <lineage>
        <taxon>Eukaryota</taxon>
        <taxon>Metazoa</taxon>
        <taxon>Ecdysozoa</taxon>
        <taxon>Arthropoda</taxon>
        <taxon>Hexapoda</taxon>
        <taxon>Insecta</taxon>
        <taxon>Pterygota</taxon>
        <taxon>Neoptera</taxon>
        <taxon>Endopterygota</taxon>
        <taxon>Hymenoptera</taxon>
        <taxon>Apocrita</taxon>
        <taxon>Aculeata</taxon>
        <taxon>Formicoidea</taxon>
        <taxon>Formicidae</taxon>
        <taxon>Ponerinae</taxon>
        <taxon>Ponerini</taxon>
        <taxon>Dinoponera</taxon>
    </lineage>
</organism>
<evidence type="ECO:0000313" key="1">
    <source>
        <dbReference type="Proteomes" id="UP000515204"/>
    </source>
</evidence>
<dbReference type="Proteomes" id="UP000515204">
    <property type="component" value="Unplaced"/>
</dbReference>
<dbReference type="AlphaFoldDB" id="A0A6P3YB29"/>
<evidence type="ECO:0000313" key="2">
    <source>
        <dbReference type="RefSeq" id="XP_014487553.1"/>
    </source>
</evidence>
<dbReference type="GeneID" id="106751229"/>
<protein>
    <submittedName>
        <fullName evidence="2">Uncharacterized protein LOC106751229 isoform X1</fullName>
    </submittedName>
</protein>
<gene>
    <name evidence="2" type="primary">LOC106751229</name>
</gene>
<sequence>MFRSVQHTNEENDAAALSKQVPEKLVLVKRESFNGWYNISSYFWALTITKIPEQVSPRWYWFNISLDSLSDHWTTHRMAEMFHVLRRFFTNWLYRGFKSPPSVCVRSRFNFFHAAFGAYRT</sequence>
<dbReference type="RefSeq" id="XP_014487553.1">
    <property type="nucleotide sequence ID" value="XM_014632067.1"/>
</dbReference>
<proteinExistence type="predicted"/>
<dbReference type="KEGG" id="dqu:106751229"/>
<reference evidence="2" key="1">
    <citation type="submission" date="2025-08" db="UniProtKB">
        <authorList>
            <consortium name="RefSeq"/>
        </authorList>
    </citation>
    <scope>IDENTIFICATION</scope>
</reference>